<dbReference type="Proteomes" id="UP000000647">
    <property type="component" value="Chromosome"/>
</dbReference>
<dbReference type="SUPFAM" id="SSF140566">
    <property type="entry name" value="FlgN-like"/>
    <property type="match status" value="1"/>
</dbReference>
<proteinExistence type="inferred from homology"/>
<reference evidence="6" key="1">
    <citation type="submission" date="2006-12" db="EMBL/GenBank/DDBJ databases">
        <title>Complete sequence of Halorhodospira halophila SL1.</title>
        <authorList>
            <consortium name="US DOE Joint Genome Institute"/>
            <person name="Copeland A."/>
            <person name="Lucas S."/>
            <person name="Lapidus A."/>
            <person name="Barry K."/>
            <person name="Detter J.C."/>
            <person name="Glavina del Rio T."/>
            <person name="Hammon N."/>
            <person name="Israni S."/>
            <person name="Dalin E."/>
            <person name="Tice H."/>
            <person name="Pitluck S."/>
            <person name="Saunders E."/>
            <person name="Brettin T."/>
            <person name="Bruce D."/>
            <person name="Han C."/>
            <person name="Tapia R."/>
            <person name="Schmutz J."/>
            <person name="Larimer F."/>
            <person name="Land M."/>
            <person name="Hauser L."/>
            <person name="Kyrpides N."/>
            <person name="Mikhailova N."/>
            <person name="Hoff W."/>
            <person name="Richardson P."/>
        </authorList>
    </citation>
    <scope>NUCLEOTIDE SEQUENCE [LARGE SCALE GENOMIC DNA]</scope>
    <source>
        <strain evidence="6">DSM 244 / SL1</strain>
    </source>
</reference>
<feature type="region of interest" description="Disordered" evidence="4">
    <location>
        <begin position="155"/>
        <end position="175"/>
    </location>
</feature>
<comment type="similarity">
    <text evidence="2">Belongs to the FlgN family.</text>
</comment>
<organism evidence="5 6">
    <name type="scientific">Halorhodospira halophila (strain DSM 244 / SL1)</name>
    <name type="common">Ectothiorhodospira halophila (strain DSM 244 / SL1)</name>
    <dbReference type="NCBI Taxonomy" id="349124"/>
    <lineage>
        <taxon>Bacteria</taxon>
        <taxon>Pseudomonadati</taxon>
        <taxon>Pseudomonadota</taxon>
        <taxon>Gammaproteobacteria</taxon>
        <taxon>Chromatiales</taxon>
        <taxon>Ectothiorhodospiraceae</taxon>
        <taxon>Halorhodospira</taxon>
    </lineage>
</organism>
<dbReference type="Gene3D" id="1.20.58.300">
    <property type="entry name" value="FlgN-like"/>
    <property type="match status" value="1"/>
</dbReference>
<dbReference type="Pfam" id="PF05130">
    <property type="entry name" value="FlgN"/>
    <property type="match status" value="1"/>
</dbReference>
<dbReference type="KEGG" id="hha:Hhal_0525"/>
<dbReference type="EMBL" id="CP000544">
    <property type="protein sequence ID" value="ABM61312.1"/>
    <property type="molecule type" value="Genomic_DNA"/>
</dbReference>
<evidence type="ECO:0000256" key="2">
    <source>
        <dbReference type="ARBA" id="ARBA00007703"/>
    </source>
</evidence>
<gene>
    <name evidence="5" type="ordered locus">Hhal_0525</name>
</gene>
<dbReference type="HOGENOM" id="CLU_1657147_0_0_6"/>
<sequence>MTPAEHDRSGHPPRQPLDTELAQRLAVRVERCQVRAGELAETLELEARRLIDRELDGFDEILRHKAAQVEALEEAEQQLRRVLTEAGYPAGTAGVRAMLRTAPESLRTAWGELEQLLRTIQARNEANGRLIHRNLDHTRRLLDLATGAHQRTDELTYGTHGGYTTSDRSRRITQA</sequence>
<keyword evidence="6" id="KW-1185">Reference proteome</keyword>
<dbReference type="InterPro" id="IPR007809">
    <property type="entry name" value="FlgN-like"/>
</dbReference>
<dbReference type="GO" id="GO:0044780">
    <property type="term" value="P:bacterial-type flagellum assembly"/>
    <property type="evidence" value="ECO:0007669"/>
    <property type="project" value="InterPro"/>
</dbReference>
<reference evidence="5 6" key="2">
    <citation type="journal article" date="2013" name="Stand. Genomic Sci.">
        <title>Complete genome sequence of Halorhodospira halophila SL1.</title>
        <authorList>
            <person name="Challacombe J.F."/>
            <person name="Majid S."/>
            <person name="Deole R."/>
            <person name="Brettin T.S."/>
            <person name="Bruce D."/>
            <person name="Delano S.F."/>
            <person name="Detter J.C."/>
            <person name="Gleasner C.D."/>
            <person name="Han C.S."/>
            <person name="Misra M."/>
            <person name="Reitenga K.G."/>
            <person name="Mikhailova N."/>
            <person name="Woyke T."/>
            <person name="Pitluck S."/>
            <person name="Nolan M."/>
            <person name="Land M.L."/>
            <person name="Saunders E."/>
            <person name="Tapia R."/>
            <person name="Lapidus A."/>
            <person name="Ivanova N."/>
            <person name="Hoff W.D."/>
        </authorList>
    </citation>
    <scope>NUCLEOTIDE SEQUENCE [LARGE SCALE GENOMIC DNA]</scope>
    <source>
        <strain evidence="6">DSM 244 / SL1</strain>
    </source>
</reference>
<dbReference type="RefSeq" id="WP_011813335.1">
    <property type="nucleotide sequence ID" value="NC_008789.1"/>
</dbReference>
<keyword evidence="3" id="KW-1005">Bacterial flagellum biogenesis</keyword>
<evidence type="ECO:0000256" key="3">
    <source>
        <dbReference type="ARBA" id="ARBA00022795"/>
    </source>
</evidence>
<evidence type="ECO:0000256" key="1">
    <source>
        <dbReference type="ARBA" id="ARBA00002397"/>
    </source>
</evidence>
<dbReference type="STRING" id="349124.Hhal_0525"/>
<evidence type="ECO:0000313" key="6">
    <source>
        <dbReference type="Proteomes" id="UP000000647"/>
    </source>
</evidence>
<accession>A1WUF0</accession>
<protein>
    <submittedName>
        <fullName evidence="5">FlgN family protein</fullName>
    </submittedName>
</protein>
<name>A1WUF0_HALHL</name>
<feature type="compositionally biased region" description="Polar residues" evidence="4">
    <location>
        <begin position="162"/>
        <end position="175"/>
    </location>
</feature>
<dbReference type="InterPro" id="IPR036679">
    <property type="entry name" value="FlgN-like_sf"/>
</dbReference>
<dbReference type="AlphaFoldDB" id="A1WUF0"/>
<dbReference type="OrthoDB" id="8776675at2"/>
<comment type="function">
    <text evidence="1">Required for the efficient initiation of filament assembly.</text>
</comment>
<evidence type="ECO:0000256" key="4">
    <source>
        <dbReference type="SAM" id="MobiDB-lite"/>
    </source>
</evidence>
<evidence type="ECO:0000313" key="5">
    <source>
        <dbReference type="EMBL" id="ABM61312.1"/>
    </source>
</evidence>